<dbReference type="AlphaFoldDB" id="A0A0T5YVW5"/>
<dbReference type="PANTHER" id="PTHR33525:SF3">
    <property type="entry name" value="RIBONUCLEASE Y"/>
    <property type="match status" value="1"/>
</dbReference>
<dbReference type="SUPFAM" id="SSF109604">
    <property type="entry name" value="HD-domain/PDEase-like"/>
    <property type="match status" value="1"/>
</dbReference>
<accession>A0A0T5YVW5</accession>
<evidence type="ECO:0000313" key="4">
    <source>
        <dbReference type="Proteomes" id="UP000051634"/>
    </source>
</evidence>
<dbReference type="RefSeq" id="WP_060528365.1">
    <property type="nucleotide sequence ID" value="NZ_KQ557125.1"/>
</dbReference>
<dbReference type="Gene3D" id="3.30.450.40">
    <property type="match status" value="1"/>
</dbReference>
<dbReference type="InterPro" id="IPR013976">
    <property type="entry name" value="HDOD"/>
</dbReference>
<dbReference type="PANTHER" id="PTHR33525">
    <property type="match status" value="1"/>
</dbReference>
<dbReference type="Proteomes" id="UP000051634">
    <property type="component" value="Unassembled WGS sequence"/>
</dbReference>
<gene>
    <name evidence="3" type="ORF">Ga0074115_10960</name>
</gene>
<evidence type="ECO:0000259" key="2">
    <source>
        <dbReference type="PROSITE" id="PS51833"/>
    </source>
</evidence>
<protein>
    <submittedName>
        <fullName evidence="3">HDOD domain</fullName>
    </submittedName>
</protein>
<reference evidence="3 4" key="1">
    <citation type="submission" date="2015-11" db="EMBL/GenBank/DDBJ databases">
        <title>The genome of Candidatus Endoriftia persephone in Ridgeia piscesae and population structure of the North Eastern Pacific vestimentiferan symbionts.</title>
        <authorList>
            <person name="Perez M."/>
            <person name="Juniper K.S."/>
        </authorList>
    </citation>
    <scope>NUCLEOTIDE SEQUENCE [LARGE SCALE GENOMIC DNA]</scope>
    <source>
        <strain evidence="3">Ind11</strain>
    </source>
</reference>
<dbReference type="SUPFAM" id="SSF55781">
    <property type="entry name" value="GAF domain-like"/>
    <property type="match status" value="1"/>
</dbReference>
<dbReference type="OrthoDB" id="6188783at2"/>
<dbReference type="PROSITE" id="PS51833">
    <property type="entry name" value="HDOD"/>
    <property type="match status" value="1"/>
</dbReference>
<feature type="compositionally biased region" description="Pro residues" evidence="1">
    <location>
        <begin position="326"/>
        <end position="347"/>
    </location>
</feature>
<proteinExistence type="predicted"/>
<dbReference type="Pfam" id="PF08668">
    <property type="entry name" value="HDOD"/>
    <property type="match status" value="1"/>
</dbReference>
<dbReference type="InterPro" id="IPR052340">
    <property type="entry name" value="RNase_Y/CdgJ"/>
</dbReference>
<name>A0A0T5YVW5_9GAMM</name>
<evidence type="ECO:0000256" key="1">
    <source>
        <dbReference type="SAM" id="MobiDB-lite"/>
    </source>
</evidence>
<keyword evidence="4" id="KW-1185">Reference proteome</keyword>
<organism evidence="3 4">
    <name type="scientific">endosymbiont of Ridgeia piscesae</name>
    <dbReference type="NCBI Taxonomy" id="54398"/>
    <lineage>
        <taxon>Bacteria</taxon>
        <taxon>Pseudomonadati</taxon>
        <taxon>Pseudomonadota</taxon>
        <taxon>Gammaproteobacteria</taxon>
        <taxon>sulfur-oxidizing symbionts</taxon>
    </lineage>
</organism>
<dbReference type="EMBL" id="LDXT01000088">
    <property type="protein sequence ID" value="KRT54755.1"/>
    <property type="molecule type" value="Genomic_DNA"/>
</dbReference>
<dbReference type="InterPro" id="IPR029016">
    <property type="entry name" value="GAF-like_dom_sf"/>
</dbReference>
<dbReference type="Gene3D" id="1.10.3210.10">
    <property type="entry name" value="Hypothetical protein af1432"/>
    <property type="match status" value="1"/>
</dbReference>
<evidence type="ECO:0000313" key="3">
    <source>
        <dbReference type="EMBL" id="KRT54755.1"/>
    </source>
</evidence>
<comment type="caution">
    <text evidence="3">The sequence shown here is derived from an EMBL/GenBank/DDBJ whole genome shotgun (WGS) entry which is preliminary data.</text>
</comment>
<feature type="domain" description="HDOD" evidence="2">
    <location>
        <begin position="17"/>
        <end position="210"/>
    </location>
</feature>
<sequence length="499" mass="55138">MSDALNSWLTRLANKPLPALQRTLTRVRDLLNQPNASHSTFAAVVQYDPGFSLYLFQQLNRQPNRPREPICNIHNALPLIGMGLLERAVMELTPLESQLKGPARRGLLGCYSRAAHAAIYAESIAQRQGQRHPKNFATAALLHELAEMSLWLAAPEQLRDMERAISRGDGREDAALKTFGFTLEALNLALGGRWELPELVQEAQGLFNSFQPKALSVMLCIALARSSAESWSGEETQENIELLGEFLNIPEAKAQALSHQIAVAAAHELYTLPLPLTAFSLARAVATAASRPAKAQHSTPKQPPRLKQTGIKATKPAPTPQAVKRAPPPAAPRTTPPTPPAKPPPTKPAKARPNPLQTIIADSMRELKQRHGMQRIMFSMLTPDRKQLKARFVIETGQQASLKDFQAPLTQTNIFTLLLQKPQPLWLRPDNMTKYLPLIPEQAISVLGGRECLMMSIFFGDKPIGVLYADKGSEKSSLSMEQFANFKALGIRSMKQLRR</sequence>
<feature type="region of interest" description="Disordered" evidence="1">
    <location>
        <begin position="290"/>
        <end position="354"/>
    </location>
</feature>